<evidence type="ECO:0000256" key="1">
    <source>
        <dbReference type="SAM" id="Phobius"/>
    </source>
</evidence>
<sequence length="142" mass="16272">MRKRDMTFASAVLEAIDALLALAYIGLQIYYGVCYHIQVFKFVANILVLLLVYIAITWLQHYPEKLNHIAAELCVGNIRKYSLRLLTFVKLVFTAGLLVPCVCDAFGIAIRDVYSLIMIGLILVVTAYYEYRIFQEIKSLRK</sequence>
<reference evidence="8 9" key="2">
    <citation type="submission" date="2018-08" db="EMBL/GenBank/DDBJ databases">
        <title>A genome reference for cultivated species of the human gut microbiota.</title>
        <authorList>
            <person name="Zou Y."/>
            <person name="Xue W."/>
            <person name="Luo G."/>
        </authorList>
    </citation>
    <scope>NUCLEOTIDE SEQUENCE [LARGE SCALE GENOMIC DNA]</scope>
    <source>
        <strain evidence="4 10">AF12-8</strain>
        <strain evidence="6 9">AF39-14AC</strain>
        <strain evidence="5 8">AM16-11</strain>
    </source>
</reference>
<dbReference type="EMBL" id="JRFS01000014">
    <property type="protein sequence ID" value="PWE83869.1"/>
    <property type="molecule type" value="Genomic_DNA"/>
</dbReference>
<keyword evidence="1" id="KW-0812">Transmembrane</keyword>
<dbReference type="EMBL" id="QRKN01000005">
    <property type="protein sequence ID" value="RHI22179.1"/>
    <property type="molecule type" value="Genomic_DNA"/>
</dbReference>
<evidence type="ECO:0000313" key="8">
    <source>
        <dbReference type="Proteomes" id="UP000285865"/>
    </source>
</evidence>
<dbReference type="AlphaFoldDB" id="A0A2U2EHT3"/>
<evidence type="ECO:0000313" key="9">
    <source>
        <dbReference type="Proteomes" id="UP000286181"/>
    </source>
</evidence>
<feature type="transmembrane region" description="Helical" evidence="1">
    <location>
        <begin position="113"/>
        <end position="131"/>
    </location>
</feature>
<evidence type="ECO:0000313" key="11">
    <source>
        <dbReference type="Proteomes" id="UP000479563"/>
    </source>
</evidence>
<dbReference type="Proteomes" id="UP000286581">
    <property type="component" value="Unassembled WGS sequence"/>
</dbReference>
<keyword evidence="1" id="KW-0472">Membrane</keyword>
<comment type="caution">
    <text evidence="3">The sequence shown here is derived from an EMBL/GenBank/DDBJ whole genome shotgun (WGS) entry which is preliminary data.</text>
</comment>
<dbReference type="RefSeq" id="WP_015568790.1">
    <property type="nucleotide sequence ID" value="NZ_AP031452.1"/>
</dbReference>
<feature type="transmembrane region" description="Helical" evidence="1">
    <location>
        <begin position="88"/>
        <end position="107"/>
    </location>
</feature>
<proteinExistence type="predicted"/>
<evidence type="ECO:0000313" key="5">
    <source>
        <dbReference type="EMBL" id="RHI22179.1"/>
    </source>
</evidence>
<accession>A0A2U2EHT3</accession>
<gene>
    <name evidence="6" type="ORF">DW038_04670</name>
    <name evidence="5" type="ORF">DW172_08505</name>
    <name evidence="4" type="ORF">DWV78_04995</name>
    <name evidence="2" type="ORF">GKE07_06780</name>
    <name evidence="3" type="ORF">LD38_07385</name>
</gene>
<reference evidence="2 11" key="3">
    <citation type="journal article" date="2019" name="Nat. Med.">
        <title>A library of human gut bacterial isolates paired with longitudinal multiomics data enables mechanistic microbiome research.</title>
        <authorList>
            <person name="Poyet M."/>
            <person name="Groussin M."/>
            <person name="Gibbons S.M."/>
            <person name="Avila-Pacheco J."/>
            <person name="Jiang X."/>
            <person name="Kearney S.M."/>
            <person name="Perrotta A.R."/>
            <person name="Berdy B."/>
            <person name="Zhao S."/>
            <person name="Lieberman T.D."/>
            <person name="Swanson P.K."/>
            <person name="Smith M."/>
            <person name="Roesemann S."/>
            <person name="Alexander J.E."/>
            <person name="Rich S.A."/>
            <person name="Livny J."/>
            <person name="Vlamakis H."/>
            <person name="Clish C."/>
            <person name="Bullock K."/>
            <person name="Deik A."/>
            <person name="Scott J."/>
            <person name="Pierce K.A."/>
            <person name="Xavier R.J."/>
            <person name="Alm E.J."/>
        </authorList>
    </citation>
    <scope>NUCLEOTIDE SEQUENCE [LARGE SCALE GENOMIC DNA]</scope>
    <source>
        <strain evidence="2 11">BIOML-A11</strain>
    </source>
</reference>
<feature type="transmembrane region" description="Helical" evidence="1">
    <location>
        <begin position="12"/>
        <end position="33"/>
    </location>
</feature>
<dbReference type="Proteomes" id="UP000245905">
    <property type="component" value="Unassembled WGS sequence"/>
</dbReference>
<feature type="transmembrane region" description="Helical" evidence="1">
    <location>
        <begin position="39"/>
        <end position="59"/>
    </location>
</feature>
<organism evidence="3 7">
    <name type="scientific">Agathobacter rectalis</name>
    <dbReference type="NCBI Taxonomy" id="39491"/>
    <lineage>
        <taxon>Bacteria</taxon>
        <taxon>Bacillati</taxon>
        <taxon>Bacillota</taxon>
        <taxon>Clostridia</taxon>
        <taxon>Lachnospirales</taxon>
        <taxon>Lachnospiraceae</taxon>
        <taxon>Agathobacter</taxon>
    </lineage>
</organism>
<reference evidence="3 7" key="1">
    <citation type="submission" date="2014-09" db="EMBL/GenBank/DDBJ databases">
        <title>Butyrate-producing bacteria isolated from human gut.</title>
        <authorList>
            <person name="Zhang Q."/>
            <person name="Zhao L."/>
        </authorList>
    </citation>
    <scope>NUCLEOTIDE SEQUENCE [LARGE SCALE GENOMIC DNA]</scope>
    <source>
        <strain evidence="3 7">R22</strain>
    </source>
</reference>
<evidence type="ECO:0000313" key="6">
    <source>
        <dbReference type="EMBL" id="RHL06197.1"/>
    </source>
</evidence>
<dbReference type="Proteomes" id="UP000286181">
    <property type="component" value="Unassembled WGS sequence"/>
</dbReference>
<keyword evidence="1" id="KW-1133">Transmembrane helix</keyword>
<dbReference type="EMBL" id="WKQP01000008">
    <property type="protein sequence ID" value="MSC59911.1"/>
    <property type="molecule type" value="Genomic_DNA"/>
</dbReference>
<evidence type="ECO:0000313" key="7">
    <source>
        <dbReference type="Proteomes" id="UP000245905"/>
    </source>
</evidence>
<evidence type="ECO:0008006" key="12">
    <source>
        <dbReference type="Google" id="ProtNLM"/>
    </source>
</evidence>
<dbReference type="EMBL" id="QSAE01000010">
    <property type="protein sequence ID" value="RGW40578.1"/>
    <property type="molecule type" value="Genomic_DNA"/>
</dbReference>
<dbReference type="Proteomes" id="UP000479563">
    <property type="component" value="Unassembled WGS sequence"/>
</dbReference>
<evidence type="ECO:0000313" key="3">
    <source>
        <dbReference type="EMBL" id="PWE83869.1"/>
    </source>
</evidence>
<evidence type="ECO:0000313" key="2">
    <source>
        <dbReference type="EMBL" id="MSC59911.1"/>
    </source>
</evidence>
<dbReference type="Proteomes" id="UP000285865">
    <property type="component" value="Unassembled WGS sequence"/>
</dbReference>
<name>A0A2U2EHT3_9FIRM</name>
<evidence type="ECO:0000313" key="10">
    <source>
        <dbReference type="Proteomes" id="UP000286581"/>
    </source>
</evidence>
<evidence type="ECO:0000313" key="4">
    <source>
        <dbReference type="EMBL" id="RGW40578.1"/>
    </source>
</evidence>
<protein>
    <recommendedName>
        <fullName evidence="12">Transglycosylase</fullName>
    </recommendedName>
</protein>
<dbReference type="EMBL" id="QROF01000003">
    <property type="protein sequence ID" value="RHL06197.1"/>
    <property type="molecule type" value="Genomic_DNA"/>
</dbReference>